<comment type="caution">
    <text evidence="1">The sequence shown here is derived from an EMBL/GenBank/DDBJ whole genome shotgun (WGS) entry which is preliminary data.</text>
</comment>
<proteinExistence type="predicted"/>
<reference evidence="1" key="1">
    <citation type="submission" date="2023-04" db="EMBL/GenBank/DDBJ databases">
        <title>Phytophthora fragariaefolia NBRC 109709.</title>
        <authorList>
            <person name="Ichikawa N."/>
            <person name="Sato H."/>
            <person name="Tonouchi N."/>
        </authorList>
    </citation>
    <scope>NUCLEOTIDE SEQUENCE</scope>
    <source>
        <strain evidence="1">NBRC 109709</strain>
    </source>
</reference>
<dbReference type="EMBL" id="BSXT01008758">
    <property type="protein sequence ID" value="GMF66750.1"/>
    <property type="molecule type" value="Genomic_DNA"/>
</dbReference>
<evidence type="ECO:0000313" key="1">
    <source>
        <dbReference type="EMBL" id="GMF66750.1"/>
    </source>
</evidence>
<gene>
    <name evidence="1" type="ORF">Pfra01_002830200</name>
</gene>
<dbReference type="Proteomes" id="UP001165121">
    <property type="component" value="Unassembled WGS sequence"/>
</dbReference>
<accession>A0A9W6YJI9</accession>
<protein>
    <submittedName>
        <fullName evidence="1">Unnamed protein product</fullName>
    </submittedName>
</protein>
<organism evidence="1 2">
    <name type="scientific">Phytophthora fragariaefolia</name>
    <dbReference type="NCBI Taxonomy" id="1490495"/>
    <lineage>
        <taxon>Eukaryota</taxon>
        <taxon>Sar</taxon>
        <taxon>Stramenopiles</taxon>
        <taxon>Oomycota</taxon>
        <taxon>Peronosporomycetes</taxon>
        <taxon>Peronosporales</taxon>
        <taxon>Peronosporaceae</taxon>
        <taxon>Phytophthora</taxon>
    </lineage>
</organism>
<name>A0A9W6YJI9_9STRA</name>
<sequence>MRVLPDSLHKNRPASADAIELAALVLNRGQYCGALLQKTGLATPLGKNADEENGDELIECDGVKESDADDDIVDLMLKVASISLQWLLCFARVLPPVLVR</sequence>
<evidence type="ECO:0000313" key="2">
    <source>
        <dbReference type="Proteomes" id="UP001165121"/>
    </source>
</evidence>
<dbReference type="AlphaFoldDB" id="A0A9W6YJI9"/>
<keyword evidence="2" id="KW-1185">Reference proteome</keyword>